<gene>
    <name evidence="2" type="ORF">NEOLEDRAFT_1093466</name>
</gene>
<evidence type="ECO:0000313" key="2">
    <source>
        <dbReference type="EMBL" id="KZT25043.1"/>
    </source>
</evidence>
<feature type="region of interest" description="Disordered" evidence="1">
    <location>
        <begin position="49"/>
        <end position="72"/>
    </location>
</feature>
<keyword evidence="3" id="KW-1185">Reference proteome</keyword>
<name>A0A165SEM1_9AGAM</name>
<dbReference type="EMBL" id="KV425574">
    <property type="protein sequence ID" value="KZT25043.1"/>
    <property type="molecule type" value="Genomic_DNA"/>
</dbReference>
<reference evidence="2 3" key="1">
    <citation type="journal article" date="2016" name="Mol. Biol. Evol.">
        <title>Comparative Genomics of Early-Diverging Mushroom-Forming Fungi Provides Insights into the Origins of Lignocellulose Decay Capabilities.</title>
        <authorList>
            <person name="Nagy L.G."/>
            <person name="Riley R."/>
            <person name="Tritt A."/>
            <person name="Adam C."/>
            <person name="Daum C."/>
            <person name="Floudas D."/>
            <person name="Sun H."/>
            <person name="Yadav J.S."/>
            <person name="Pangilinan J."/>
            <person name="Larsson K.H."/>
            <person name="Matsuura K."/>
            <person name="Barry K."/>
            <person name="Labutti K."/>
            <person name="Kuo R."/>
            <person name="Ohm R.A."/>
            <person name="Bhattacharya S.S."/>
            <person name="Shirouzu T."/>
            <person name="Yoshinaga Y."/>
            <person name="Martin F.M."/>
            <person name="Grigoriev I.V."/>
            <person name="Hibbett D.S."/>
        </authorList>
    </citation>
    <scope>NUCLEOTIDE SEQUENCE [LARGE SCALE GENOMIC DNA]</scope>
    <source>
        <strain evidence="2 3">HHB14362 ss-1</strain>
    </source>
</reference>
<accession>A0A165SEM1</accession>
<feature type="region of interest" description="Disordered" evidence="1">
    <location>
        <begin position="88"/>
        <end position="108"/>
    </location>
</feature>
<evidence type="ECO:0000313" key="3">
    <source>
        <dbReference type="Proteomes" id="UP000076761"/>
    </source>
</evidence>
<dbReference type="AlphaFoldDB" id="A0A165SEM1"/>
<dbReference type="GO" id="GO:0046933">
    <property type="term" value="F:proton-transporting ATP synthase activity, rotational mechanism"/>
    <property type="evidence" value="ECO:0007669"/>
    <property type="project" value="TreeGrafter"/>
</dbReference>
<dbReference type="PANTHER" id="PTHR28207:SF1">
    <property type="entry name" value="ATP SYNTHASE SUBUNIT H, MITOCHONDRIAL"/>
    <property type="match status" value="1"/>
</dbReference>
<evidence type="ECO:0000256" key="1">
    <source>
        <dbReference type="SAM" id="MobiDB-lite"/>
    </source>
</evidence>
<protein>
    <submittedName>
        <fullName evidence="2">Uncharacterized protein</fullName>
    </submittedName>
</protein>
<dbReference type="OrthoDB" id="274752at2759"/>
<proteinExistence type="predicted"/>
<dbReference type="InterPro" id="IPR019711">
    <property type="entry name" value="ATP_synth_F0_suH"/>
</dbReference>
<dbReference type="STRING" id="1314782.A0A165SEM1"/>
<dbReference type="Proteomes" id="UP000076761">
    <property type="component" value="Unassembled WGS sequence"/>
</dbReference>
<feature type="region of interest" description="Disordered" evidence="1">
    <location>
        <begin position="1"/>
        <end position="27"/>
    </location>
</feature>
<sequence>MSAVLRQAATAARSTLRSNVRGLSMSPPARKDLVQDVYVREIKAYKAPAPPKDAHVGHVKPFAAPNPPKAPALPADLASELSAYDAQEPVKEPVKATATPSTEEAGAGAEAYLTFLEADFPEEVHHH</sequence>
<dbReference type="PANTHER" id="PTHR28207">
    <property type="entry name" value="ATP SYNTHASE SUBUNIT H, MITOCHONDRIAL"/>
    <property type="match status" value="1"/>
</dbReference>
<organism evidence="2 3">
    <name type="scientific">Neolentinus lepideus HHB14362 ss-1</name>
    <dbReference type="NCBI Taxonomy" id="1314782"/>
    <lineage>
        <taxon>Eukaryota</taxon>
        <taxon>Fungi</taxon>
        <taxon>Dikarya</taxon>
        <taxon>Basidiomycota</taxon>
        <taxon>Agaricomycotina</taxon>
        <taxon>Agaricomycetes</taxon>
        <taxon>Gloeophyllales</taxon>
        <taxon>Gloeophyllaceae</taxon>
        <taxon>Neolentinus</taxon>
    </lineage>
</organism>
<dbReference type="Pfam" id="PF10775">
    <property type="entry name" value="ATP_sub_h"/>
    <property type="match status" value="1"/>
</dbReference>
<dbReference type="InParanoid" id="A0A165SEM1"/>